<evidence type="ECO:0000259" key="3">
    <source>
        <dbReference type="PROSITE" id="PS51186"/>
    </source>
</evidence>
<keyword evidence="5" id="KW-1185">Reference proteome</keyword>
<keyword evidence="1" id="KW-0808">Transferase</keyword>
<proteinExistence type="predicted"/>
<evidence type="ECO:0000256" key="1">
    <source>
        <dbReference type="ARBA" id="ARBA00022679"/>
    </source>
</evidence>
<dbReference type="PANTHER" id="PTHR43877">
    <property type="entry name" value="AMINOALKYLPHOSPHONATE N-ACETYLTRANSFERASE-RELATED-RELATED"/>
    <property type="match status" value="1"/>
</dbReference>
<dbReference type="Proteomes" id="UP001458946">
    <property type="component" value="Unassembled WGS sequence"/>
</dbReference>
<organism evidence="4 5">
    <name type="scientific">Deinococcus xinjiangensis</name>
    <dbReference type="NCBI Taxonomy" id="457454"/>
    <lineage>
        <taxon>Bacteria</taxon>
        <taxon>Thermotogati</taxon>
        <taxon>Deinococcota</taxon>
        <taxon>Deinococci</taxon>
        <taxon>Deinococcales</taxon>
        <taxon>Deinococcaceae</taxon>
        <taxon>Deinococcus</taxon>
    </lineage>
</organism>
<dbReference type="Gene3D" id="3.40.630.30">
    <property type="match status" value="1"/>
</dbReference>
<dbReference type="PROSITE" id="PS51186">
    <property type="entry name" value="GNAT"/>
    <property type="match status" value="2"/>
</dbReference>
<reference evidence="4 5" key="1">
    <citation type="submission" date="2024-02" db="EMBL/GenBank/DDBJ databases">
        <title>Deinococcus xinjiangensis NBRC 107630.</title>
        <authorList>
            <person name="Ichikawa N."/>
            <person name="Katano-Makiyama Y."/>
            <person name="Hidaka K."/>
        </authorList>
    </citation>
    <scope>NUCLEOTIDE SEQUENCE [LARGE SCALE GENOMIC DNA]</scope>
    <source>
        <strain evidence="4 5">NBRC 107630</strain>
    </source>
</reference>
<gene>
    <name evidence="4" type="primary">ypeA</name>
    <name evidence="4" type="ORF">Dxin01_02735</name>
</gene>
<evidence type="ECO:0000256" key="2">
    <source>
        <dbReference type="ARBA" id="ARBA00023315"/>
    </source>
</evidence>
<dbReference type="InterPro" id="IPR050832">
    <property type="entry name" value="Bact_Acetyltransf"/>
</dbReference>
<dbReference type="InterPro" id="IPR000182">
    <property type="entry name" value="GNAT_dom"/>
</dbReference>
<feature type="domain" description="N-acetyltransferase" evidence="3">
    <location>
        <begin position="183"/>
        <end position="330"/>
    </location>
</feature>
<dbReference type="Pfam" id="PF00583">
    <property type="entry name" value="Acetyltransf_1"/>
    <property type="match status" value="2"/>
</dbReference>
<dbReference type="PANTHER" id="PTHR43877:SF6">
    <property type="entry name" value="GCN5-RELATED N-ACETYLTRANSFERASE"/>
    <property type="match status" value="1"/>
</dbReference>
<protein>
    <submittedName>
        <fullName evidence="4">Acetyltransferase YpeA</fullName>
    </submittedName>
</protein>
<evidence type="ECO:0000313" key="4">
    <source>
        <dbReference type="EMBL" id="GAA5502987.1"/>
    </source>
</evidence>
<name>A0ABP9VH14_9DEIO</name>
<dbReference type="SUPFAM" id="SSF55729">
    <property type="entry name" value="Acyl-CoA N-acyltransferases (Nat)"/>
    <property type="match status" value="2"/>
</dbReference>
<sequence>MSQPPFSLRDAKLPEDYPALAEILSATRPDWPTSAEDLERHDAKRDPAHYFTHVVAEQGGKIVGLGGAGHDDFSFEEWRYWGGVNVLPEARGQGIGAALYAELLRRLQERGAREIRTMSSSKPHAAAGRRFLEQRGWKVNWERFESEIHTENIDLHAFDDLLSGVAGEGVRLVSLAELEADPERNRKLYELDWILFQDVPLGTALTKKTLEQWVKEEIDDPQLRPKLSFVAVRGGQNDPLTGDYVGYSTLGRSRGEHYYIGMTGVLRSERGKGIAKALKVAAMRALHGEGGGVIKTFNDSPNKAMLQMNEQLGFQRTATMYRYELKLGEA</sequence>
<keyword evidence="2" id="KW-0012">Acyltransferase</keyword>
<accession>A0ABP9VH14</accession>
<dbReference type="InterPro" id="IPR016181">
    <property type="entry name" value="Acyl_CoA_acyltransferase"/>
</dbReference>
<dbReference type="RefSeq" id="WP_353542960.1">
    <property type="nucleotide sequence ID" value="NZ_BAABRN010000034.1"/>
</dbReference>
<dbReference type="CDD" id="cd04301">
    <property type="entry name" value="NAT_SF"/>
    <property type="match status" value="2"/>
</dbReference>
<dbReference type="EMBL" id="BAABRN010000034">
    <property type="protein sequence ID" value="GAA5502987.1"/>
    <property type="molecule type" value="Genomic_DNA"/>
</dbReference>
<evidence type="ECO:0000313" key="5">
    <source>
        <dbReference type="Proteomes" id="UP001458946"/>
    </source>
</evidence>
<feature type="domain" description="N-acetyltransferase" evidence="3">
    <location>
        <begin position="6"/>
        <end position="160"/>
    </location>
</feature>
<comment type="caution">
    <text evidence="4">The sequence shown here is derived from an EMBL/GenBank/DDBJ whole genome shotgun (WGS) entry which is preliminary data.</text>
</comment>